<dbReference type="InterPro" id="IPR001509">
    <property type="entry name" value="Epimerase_deHydtase"/>
</dbReference>
<gene>
    <name evidence="2" type="primary">wcaG</name>
</gene>
<evidence type="ECO:0000259" key="1">
    <source>
        <dbReference type="Pfam" id="PF01370"/>
    </source>
</evidence>
<dbReference type="AlphaFoldDB" id="A0A5P4S7Q6"/>
<feature type="domain" description="NAD-dependent epimerase/dehydratase" evidence="1">
    <location>
        <begin position="5"/>
        <end position="163"/>
    </location>
</feature>
<protein>
    <submittedName>
        <fullName evidence="2">NAD-dependent epimerase/dehydratase</fullName>
    </submittedName>
</protein>
<dbReference type="RefSeq" id="WP_069521830.1">
    <property type="nucleotide sequence ID" value="NZ_MIRS01000068.1"/>
</dbReference>
<evidence type="ECO:0000313" key="2">
    <source>
        <dbReference type="EMBL" id="QFC18386.1"/>
    </source>
</evidence>
<dbReference type="PANTHER" id="PTHR43245:SF58">
    <property type="entry name" value="BLL5923 PROTEIN"/>
    <property type="match status" value="1"/>
</dbReference>
<organism evidence="2">
    <name type="scientific">Vibrio parahaemolyticus</name>
    <dbReference type="NCBI Taxonomy" id="670"/>
    <lineage>
        <taxon>Bacteria</taxon>
        <taxon>Pseudomonadati</taxon>
        <taxon>Pseudomonadota</taxon>
        <taxon>Gammaproteobacteria</taxon>
        <taxon>Vibrionales</taxon>
        <taxon>Vibrionaceae</taxon>
        <taxon>Vibrio</taxon>
    </lineage>
</organism>
<name>A0A5P4S7Q6_VIBPH</name>
<proteinExistence type="predicted"/>
<accession>A0A5P4S7Q6</accession>
<dbReference type="PANTHER" id="PTHR43245">
    <property type="entry name" value="BIFUNCTIONAL POLYMYXIN RESISTANCE PROTEIN ARNA"/>
    <property type="match status" value="1"/>
</dbReference>
<reference evidence="2" key="1">
    <citation type="journal article" date="2019" name="Int. J. Food Microbiol.">
        <title>Developing a novel molecular serotyping system based on capsular polysaccharide synthesis gene clusters of Vibrio parahaemolyticus.</title>
        <authorList>
            <person name="Pang Y."/>
            <person name="Guo X."/>
            <person name="Tian X."/>
            <person name="Liu F."/>
            <person name="Wang L."/>
            <person name="Wu J."/>
            <person name="Zhang S."/>
            <person name="Li S."/>
            <person name="Liu B."/>
        </authorList>
    </citation>
    <scope>NUCLEOTIDE SEQUENCE</scope>
    <source>
        <strain evidence="2">G3672</strain>
    </source>
</reference>
<dbReference type="SUPFAM" id="SSF51735">
    <property type="entry name" value="NAD(P)-binding Rossmann-fold domains"/>
    <property type="match status" value="1"/>
</dbReference>
<dbReference type="Pfam" id="PF01370">
    <property type="entry name" value="Epimerase"/>
    <property type="match status" value="1"/>
</dbReference>
<sequence length="358" mass="41291">MTKKILLIGGTGVIGESIVEYLSSSDHSIYVTTRQKRQSFDNVQYIVGNGKDDEFLKEIILKFEFDAIIDFMHYSTQDFERKLPYLLDEKRQYIFLSSVRIYDDVDLIVEESQRITEGVKDEDYLNSNEYAIEKIAQENLLKKFPRKFWTIVRPSITFGRGRFQLGTFEADIILNRASYNLPVCLPPEILNRKTTMTRGADTAKLISSLLFNHAAFGNDFNVLTDESITWREVAEVYEEVLGLECKEVTLADYMKIEGNKWQVKYDRVFDRVCDNTKALNQVPLNNRSLCEVRQGLRAELLSLTATEIGSTISRKNGHIDKVLGIYRLPRGNYTLKSLILYLCGRFDFLDSVFLKIKG</sequence>
<dbReference type="InterPro" id="IPR050177">
    <property type="entry name" value="Lipid_A_modif_metabolic_enz"/>
</dbReference>
<dbReference type="Gene3D" id="3.40.50.720">
    <property type="entry name" value="NAD(P)-binding Rossmann-like Domain"/>
    <property type="match status" value="1"/>
</dbReference>
<dbReference type="EMBL" id="MK482097">
    <property type="protein sequence ID" value="QFC18386.1"/>
    <property type="molecule type" value="Genomic_DNA"/>
</dbReference>
<dbReference type="InterPro" id="IPR036291">
    <property type="entry name" value="NAD(P)-bd_dom_sf"/>
</dbReference>